<reference evidence="1 2" key="1">
    <citation type="journal article" date="2019" name="Sci. Rep.">
        <title>Orb-weaving spider Araneus ventricosus genome elucidates the spidroin gene catalogue.</title>
        <authorList>
            <person name="Kono N."/>
            <person name="Nakamura H."/>
            <person name="Ohtoshi R."/>
            <person name="Moran D.A.P."/>
            <person name="Shinohara A."/>
            <person name="Yoshida Y."/>
            <person name="Fujiwara M."/>
            <person name="Mori M."/>
            <person name="Tomita M."/>
            <person name="Arakawa K."/>
        </authorList>
    </citation>
    <scope>NUCLEOTIDE SEQUENCE [LARGE SCALE GENOMIC DNA]</scope>
</reference>
<accession>A0A4Y2MJ09</accession>
<evidence type="ECO:0000313" key="2">
    <source>
        <dbReference type="Proteomes" id="UP000499080"/>
    </source>
</evidence>
<dbReference type="AlphaFoldDB" id="A0A4Y2MJ09"/>
<proteinExistence type="predicted"/>
<protein>
    <submittedName>
        <fullName evidence="1">Uncharacterized protein</fullName>
    </submittedName>
</protein>
<sequence>MKQHEGSFKTDLSILSHDHMTRVTREQAHPSPNFLTTRAGGRLTPYVRFIVQQARYTADFQWNQVSSLELSGSEADTFPLDHRGLEVFLGVAVID</sequence>
<gene>
    <name evidence="1" type="ORF">AVEN_180391_1</name>
</gene>
<evidence type="ECO:0000313" key="1">
    <source>
        <dbReference type="EMBL" id="GBN26472.1"/>
    </source>
</evidence>
<comment type="caution">
    <text evidence="1">The sequence shown here is derived from an EMBL/GenBank/DDBJ whole genome shotgun (WGS) entry which is preliminary data.</text>
</comment>
<name>A0A4Y2MJ09_ARAVE</name>
<keyword evidence="2" id="KW-1185">Reference proteome</keyword>
<dbReference type="EMBL" id="BGPR01007388">
    <property type="protein sequence ID" value="GBN26472.1"/>
    <property type="molecule type" value="Genomic_DNA"/>
</dbReference>
<organism evidence="1 2">
    <name type="scientific">Araneus ventricosus</name>
    <name type="common">Orbweaver spider</name>
    <name type="synonym">Epeira ventricosa</name>
    <dbReference type="NCBI Taxonomy" id="182803"/>
    <lineage>
        <taxon>Eukaryota</taxon>
        <taxon>Metazoa</taxon>
        <taxon>Ecdysozoa</taxon>
        <taxon>Arthropoda</taxon>
        <taxon>Chelicerata</taxon>
        <taxon>Arachnida</taxon>
        <taxon>Araneae</taxon>
        <taxon>Araneomorphae</taxon>
        <taxon>Entelegynae</taxon>
        <taxon>Araneoidea</taxon>
        <taxon>Araneidae</taxon>
        <taxon>Araneus</taxon>
    </lineage>
</organism>
<dbReference type="Proteomes" id="UP000499080">
    <property type="component" value="Unassembled WGS sequence"/>
</dbReference>